<evidence type="ECO:0000256" key="2">
    <source>
        <dbReference type="SAM" id="Phobius"/>
    </source>
</evidence>
<keyword evidence="2" id="KW-1133">Transmembrane helix</keyword>
<accession>A0AAI8YSN0</accession>
<evidence type="ECO:0000313" key="4">
    <source>
        <dbReference type="EMBL" id="CAK3825760.1"/>
    </source>
</evidence>
<sequence>MERNTSMLFLLTTIWLSLCRAQSLLQGSNGSAVPIWALADRIQGGSSNICNKTFADANATGMFNINPNVAQGPQSGQPDNHSGKTQDALVAVTIDNSGFSNTSNSSSSYSLWYNTNGANYSSDFALGYDVCVVAGLILNYNTQLRGQNDDGTCSSALDTPCINALNSRAEQYATWLSTPSPGPNSNLTNTSLPSLCRTLATQVASNIPDECSYFIQRDSIGIGWPLTSYGSAYETALFPSCTLNGTWQNTVGFFANASQAVYTAWVQSVTPVIGIWMPVIGNGANVGSTISIGSVVSQLLCGHVNTIKRDSFTPAAAPSPTAVKYNSTSNANNGAAAGSSSSQGDGGLSGGAIAGVVVGVVLGVLLLAGLILGLLWRKRNQQKKSKGPEQEFAEVDGTDKRFELTPEGGIKQLPANEREGGKPGAPMGELAGANPPELEGEKAQVRGELEGDHRQPPVELPGSSPDEKR</sequence>
<gene>
    <name evidence="4" type="ORF">LECACI_7A001257</name>
</gene>
<keyword evidence="5" id="KW-1185">Reference proteome</keyword>
<evidence type="ECO:0000256" key="3">
    <source>
        <dbReference type="SAM" id="SignalP"/>
    </source>
</evidence>
<keyword evidence="3" id="KW-0732">Signal</keyword>
<feature type="chain" id="PRO_5042460457" evidence="3">
    <location>
        <begin position="22"/>
        <end position="469"/>
    </location>
</feature>
<dbReference type="PANTHER" id="PTHR16861:SF4">
    <property type="entry name" value="SH3 DOMAIN PROTEIN (AFU_ORTHOLOGUE AFUA_1G13610)"/>
    <property type="match status" value="1"/>
</dbReference>
<feature type="compositionally biased region" description="Basic and acidic residues" evidence="1">
    <location>
        <begin position="439"/>
        <end position="456"/>
    </location>
</feature>
<feature type="transmembrane region" description="Helical" evidence="2">
    <location>
        <begin position="352"/>
        <end position="376"/>
    </location>
</feature>
<keyword evidence="2" id="KW-0472">Membrane</keyword>
<dbReference type="EMBL" id="CAVMBE010000004">
    <property type="protein sequence ID" value="CAK3825760.1"/>
    <property type="molecule type" value="Genomic_DNA"/>
</dbReference>
<reference evidence="4" key="1">
    <citation type="submission" date="2023-11" db="EMBL/GenBank/DDBJ databases">
        <authorList>
            <person name="Alioto T."/>
            <person name="Alioto T."/>
            <person name="Gomez Garrido J."/>
        </authorList>
    </citation>
    <scope>NUCLEOTIDE SEQUENCE</scope>
</reference>
<organism evidence="4 5">
    <name type="scientific">Lecanosticta acicola</name>
    <dbReference type="NCBI Taxonomy" id="111012"/>
    <lineage>
        <taxon>Eukaryota</taxon>
        <taxon>Fungi</taxon>
        <taxon>Dikarya</taxon>
        <taxon>Ascomycota</taxon>
        <taxon>Pezizomycotina</taxon>
        <taxon>Dothideomycetes</taxon>
        <taxon>Dothideomycetidae</taxon>
        <taxon>Mycosphaerellales</taxon>
        <taxon>Mycosphaerellaceae</taxon>
        <taxon>Lecanosticta</taxon>
    </lineage>
</organism>
<dbReference type="Proteomes" id="UP001296104">
    <property type="component" value="Unassembled WGS sequence"/>
</dbReference>
<keyword evidence="2" id="KW-0812">Transmembrane</keyword>
<protein>
    <submittedName>
        <fullName evidence="4">Uncharacterized protein</fullName>
    </submittedName>
</protein>
<evidence type="ECO:0000256" key="1">
    <source>
        <dbReference type="SAM" id="MobiDB-lite"/>
    </source>
</evidence>
<feature type="region of interest" description="Disordered" evidence="1">
    <location>
        <begin position="380"/>
        <end position="469"/>
    </location>
</feature>
<dbReference type="PANTHER" id="PTHR16861">
    <property type="entry name" value="GLYCOPROTEIN 38"/>
    <property type="match status" value="1"/>
</dbReference>
<feature type="signal peptide" evidence="3">
    <location>
        <begin position="1"/>
        <end position="21"/>
    </location>
</feature>
<dbReference type="AlphaFoldDB" id="A0AAI8YSN0"/>
<name>A0AAI8YSN0_9PEZI</name>
<proteinExistence type="predicted"/>
<comment type="caution">
    <text evidence="4">The sequence shown here is derived from an EMBL/GenBank/DDBJ whole genome shotgun (WGS) entry which is preliminary data.</text>
</comment>
<evidence type="ECO:0000313" key="5">
    <source>
        <dbReference type="Proteomes" id="UP001296104"/>
    </source>
</evidence>